<gene>
    <name evidence="8" type="ORF">DFP90_11387</name>
</gene>
<dbReference type="InterPro" id="IPR035251">
    <property type="entry name" value="ShlB_POTRA"/>
</dbReference>
<feature type="domain" description="Polypeptide-transport-associated ShlB-type" evidence="6">
    <location>
        <begin position="93"/>
        <end position="167"/>
    </location>
</feature>
<dbReference type="InterPro" id="IPR013686">
    <property type="entry name" value="Polypept-transport_assoc_ShlB"/>
</dbReference>
<evidence type="ECO:0000256" key="2">
    <source>
        <dbReference type="ARBA" id="ARBA00022692"/>
    </source>
</evidence>
<feature type="domain" description="ShlB POTRA" evidence="7">
    <location>
        <begin position="179"/>
        <end position="223"/>
    </location>
</feature>
<dbReference type="InterPro" id="IPR051544">
    <property type="entry name" value="TPS_OM_transporter"/>
</dbReference>
<dbReference type="AlphaFoldDB" id="A0A3D9H605"/>
<dbReference type="InterPro" id="IPR005565">
    <property type="entry name" value="Hemolysn_activator_HlyB_C"/>
</dbReference>
<keyword evidence="2" id="KW-0812">Transmembrane</keyword>
<keyword evidence="3" id="KW-0998">Cell outer membrane</keyword>
<evidence type="ECO:0000313" key="9">
    <source>
        <dbReference type="Proteomes" id="UP000256845"/>
    </source>
</evidence>
<dbReference type="Pfam" id="PF03865">
    <property type="entry name" value="ShlB"/>
    <property type="match status" value="1"/>
</dbReference>
<keyword evidence="1" id="KW-0472">Membrane</keyword>
<name>A0A3D9H605_9PROT</name>
<dbReference type="Gene3D" id="2.40.160.50">
    <property type="entry name" value="membrane protein fhac: a member of the omp85/tpsb transporter family"/>
    <property type="match status" value="1"/>
</dbReference>
<dbReference type="Gene3D" id="3.10.20.310">
    <property type="entry name" value="membrane protein fhac"/>
    <property type="match status" value="1"/>
</dbReference>
<sequence length="588" mass="65988">MIGAGLLSRMRARAPEVVAFCLLFGFTDLAAVAATPSASELQAIQREQEQLLRMEEERRREQERLRKLKELQPPEPEEKPEHPSVPESERCIQVDRIRVLNADIVSDADIAQITDPLRQSCLKTNQLQQLLQQLNDLFRDAGYVTSRAYLPEQDLQDGILIIQVLQGTISNMTLGEGRRADRWQLYFAFPTSEGEVLNIRDIEQGLEQMNRLASNNATMSIEPGQEAGTSVVAVTNKTSRPFRVEIGRDNSGTNSTGILRDTANVYLDNILGINDGWSFYFSKNARGVRQTRRSNSATGTFTVPFGYSTLTYTSSYYSYKTLSEGDTQSFFYSGLSTSDMLELSHVAHRDQSSKTRIDLGITRKRARNFVDDSRQSSSRNLAIGHLALAHSRRAFDGVLSAEIRHERGMKILGAKEDDPDQDHGEAKAQFRKWILEAAYSRNFSLDENMALAWSSSANWQYAQDGLFGSEQIGVGGLYSVRGFREDSLSGDTGGYWRNELALNGIDQDWGLFEPVVGSITPYVAFDMGRVLTNRGDANEKGTVSGWSVGLRNDARYFRFDLQFSQGLAAPQHLEKESHEFNFNATLRF</sequence>
<organism evidence="8 9">
    <name type="scientific">Aestuariispira insulae</name>
    <dbReference type="NCBI Taxonomy" id="1461337"/>
    <lineage>
        <taxon>Bacteria</taxon>
        <taxon>Pseudomonadati</taxon>
        <taxon>Pseudomonadota</taxon>
        <taxon>Alphaproteobacteria</taxon>
        <taxon>Rhodospirillales</taxon>
        <taxon>Kiloniellaceae</taxon>
        <taxon>Aestuariispira</taxon>
    </lineage>
</organism>
<dbReference type="PANTHER" id="PTHR34597">
    <property type="entry name" value="SLR1661 PROTEIN"/>
    <property type="match status" value="1"/>
</dbReference>
<keyword evidence="9" id="KW-1185">Reference proteome</keyword>
<evidence type="ECO:0000259" key="5">
    <source>
        <dbReference type="Pfam" id="PF03865"/>
    </source>
</evidence>
<feature type="region of interest" description="Disordered" evidence="4">
    <location>
        <begin position="66"/>
        <end position="88"/>
    </location>
</feature>
<evidence type="ECO:0000256" key="1">
    <source>
        <dbReference type="ARBA" id="ARBA00022452"/>
    </source>
</evidence>
<reference evidence="8 9" key="1">
    <citation type="submission" date="2018-07" db="EMBL/GenBank/DDBJ databases">
        <title>Genomic Encyclopedia of Type Strains, Phase III (KMG-III): the genomes of soil and plant-associated and newly described type strains.</title>
        <authorList>
            <person name="Whitman W."/>
        </authorList>
    </citation>
    <scope>NUCLEOTIDE SEQUENCE [LARGE SCALE GENOMIC DNA]</scope>
    <source>
        <strain evidence="8 9">CECT 8488</strain>
    </source>
</reference>
<dbReference type="GO" id="GO:0008320">
    <property type="term" value="F:protein transmembrane transporter activity"/>
    <property type="evidence" value="ECO:0007669"/>
    <property type="project" value="TreeGrafter"/>
</dbReference>
<evidence type="ECO:0000259" key="6">
    <source>
        <dbReference type="Pfam" id="PF08479"/>
    </source>
</evidence>
<comment type="caution">
    <text evidence="8">The sequence shown here is derived from an EMBL/GenBank/DDBJ whole genome shotgun (WGS) entry which is preliminary data.</text>
</comment>
<evidence type="ECO:0000313" key="8">
    <source>
        <dbReference type="EMBL" id="RED44882.1"/>
    </source>
</evidence>
<evidence type="ECO:0000259" key="7">
    <source>
        <dbReference type="Pfam" id="PF17287"/>
    </source>
</evidence>
<evidence type="ECO:0000256" key="3">
    <source>
        <dbReference type="ARBA" id="ARBA00023237"/>
    </source>
</evidence>
<protein>
    <submittedName>
        <fullName evidence="8">Hemolysin activation/secretion protein</fullName>
    </submittedName>
</protein>
<dbReference type="Pfam" id="PF08479">
    <property type="entry name" value="POTRA_2"/>
    <property type="match status" value="1"/>
</dbReference>
<proteinExistence type="predicted"/>
<dbReference type="PIRSF" id="PIRSF029745">
    <property type="entry name" value="FhaC"/>
    <property type="match status" value="1"/>
</dbReference>
<evidence type="ECO:0000256" key="4">
    <source>
        <dbReference type="SAM" id="MobiDB-lite"/>
    </source>
</evidence>
<feature type="domain" description="Haemolysin activator HlyB C-terminal" evidence="5">
    <location>
        <begin position="228"/>
        <end position="551"/>
    </location>
</feature>
<dbReference type="PANTHER" id="PTHR34597:SF3">
    <property type="entry name" value="OUTER MEMBRANE TRANSPORTER CDIB"/>
    <property type="match status" value="1"/>
</dbReference>
<dbReference type="Proteomes" id="UP000256845">
    <property type="component" value="Unassembled WGS sequence"/>
</dbReference>
<dbReference type="InterPro" id="IPR027282">
    <property type="entry name" value="TPS"/>
</dbReference>
<dbReference type="GO" id="GO:0098046">
    <property type="term" value="C:type V protein secretion system complex"/>
    <property type="evidence" value="ECO:0007669"/>
    <property type="project" value="TreeGrafter"/>
</dbReference>
<dbReference type="Pfam" id="PF17287">
    <property type="entry name" value="POTRA_3"/>
    <property type="match status" value="1"/>
</dbReference>
<keyword evidence="1" id="KW-1134">Transmembrane beta strand</keyword>
<dbReference type="EMBL" id="QRDW01000013">
    <property type="protein sequence ID" value="RED44882.1"/>
    <property type="molecule type" value="Genomic_DNA"/>
</dbReference>
<dbReference type="GO" id="GO:0046819">
    <property type="term" value="P:protein secretion by the type V secretion system"/>
    <property type="evidence" value="ECO:0007669"/>
    <property type="project" value="TreeGrafter"/>
</dbReference>
<accession>A0A3D9H605</accession>